<name>A0A7D9D573_PARCT</name>
<gene>
    <name evidence="1" type="ORF">PACLA_8A014578</name>
</gene>
<dbReference type="InterPro" id="IPR043128">
    <property type="entry name" value="Rev_trsase/Diguanyl_cyclase"/>
</dbReference>
<dbReference type="EMBL" id="CACRXK020000038">
    <property type="protein sequence ID" value="CAB3977232.1"/>
    <property type="molecule type" value="Genomic_DNA"/>
</dbReference>
<dbReference type="Proteomes" id="UP001152795">
    <property type="component" value="Unassembled WGS sequence"/>
</dbReference>
<evidence type="ECO:0000313" key="2">
    <source>
        <dbReference type="Proteomes" id="UP001152795"/>
    </source>
</evidence>
<proteinExistence type="predicted"/>
<dbReference type="Gene3D" id="3.30.70.270">
    <property type="match status" value="1"/>
</dbReference>
<dbReference type="InterPro" id="IPR043502">
    <property type="entry name" value="DNA/RNA_pol_sf"/>
</dbReference>
<dbReference type="AlphaFoldDB" id="A0A7D9D573"/>
<organism evidence="1 2">
    <name type="scientific">Paramuricea clavata</name>
    <name type="common">Red gorgonian</name>
    <name type="synonym">Violescent sea-whip</name>
    <dbReference type="NCBI Taxonomy" id="317549"/>
    <lineage>
        <taxon>Eukaryota</taxon>
        <taxon>Metazoa</taxon>
        <taxon>Cnidaria</taxon>
        <taxon>Anthozoa</taxon>
        <taxon>Octocorallia</taxon>
        <taxon>Malacalcyonacea</taxon>
        <taxon>Plexauridae</taxon>
        <taxon>Paramuricea</taxon>
    </lineage>
</organism>
<dbReference type="OrthoDB" id="430238at2759"/>
<protein>
    <submittedName>
        <fullName evidence="1">Retrovirus-related Pol poly from transposon</fullName>
    </submittedName>
</protein>
<evidence type="ECO:0000313" key="1">
    <source>
        <dbReference type="EMBL" id="CAB3977232.1"/>
    </source>
</evidence>
<dbReference type="SUPFAM" id="SSF56672">
    <property type="entry name" value="DNA/RNA polymerases"/>
    <property type="match status" value="1"/>
</dbReference>
<keyword evidence="2" id="KW-1185">Reference proteome</keyword>
<reference evidence="1" key="1">
    <citation type="submission" date="2020-04" db="EMBL/GenBank/DDBJ databases">
        <authorList>
            <person name="Alioto T."/>
            <person name="Alioto T."/>
            <person name="Gomez Garrido J."/>
        </authorList>
    </citation>
    <scope>NUCLEOTIDE SEQUENCE</scope>
    <source>
        <strain evidence="1">A484AB</strain>
    </source>
</reference>
<sequence length="70" mass="7746">MAEAITNHDAKMKRLLDRCGERGVKLNGTKFLLKQTSVPYIGHILTSAGVKPDPAKIEAIITLKLRSNSW</sequence>
<accession>A0A7D9D573</accession>
<comment type="caution">
    <text evidence="1">The sequence shown here is derived from an EMBL/GenBank/DDBJ whole genome shotgun (WGS) entry which is preliminary data.</text>
</comment>